<evidence type="ECO:0000313" key="3">
    <source>
        <dbReference type="Proteomes" id="UP000593567"/>
    </source>
</evidence>
<protein>
    <submittedName>
        <fullName evidence="2">Uncharacterized protein</fullName>
    </submittedName>
</protein>
<reference evidence="2" key="1">
    <citation type="submission" date="2020-06" db="EMBL/GenBank/DDBJ databases">
        <title>Draft genome of Bugula neritina, a colonial animal packing powerful symbionts and potential medicines.</title>
        <authorList>
            <person name="Rayko M."/>
        </authorList>
    </citation>
    <scope>NUCLEOTIDE SEQUENCE [LARGE SCALE GENOMIC DNA]</scope>
    <source>
        <strain evidence="2">Kwan_BN1</strain>
    </source>
</reference>
<feature type="compositionally biased region" description="Polar residues" evidence="1">
    <location>
        <begin position="106"/>
        <end position="121"/>
    </location>
</feature>
<keyword evidence="3" id="KW-1185">Reference proteome</keyword>
<evidence type="ECO:0000256" key="1">
    <source>
        <dbReference type="SAM" id="MobiDB-lite"/>
    </source>
</evidence>
<feature type="compositionally biased region" description="Basic and acidic residues" evidence="1">
    <location>
        <begin position="55"/>
        <end position="68"/>
    </location>
</feature>
<comment type="caution">
    <text evidence="2">The sequence shown here is derived from an EMBL/GenBank/DDBJ whole genome shotgun (WGS) entry which is preliminary data.</text>
</comment>
<accession>A0A7J7JU48</accession>
<feature type="compositionally biased region" description="Polar residues" evidence="1">
    <location>
        <begin position="73"/>
        <end position="88"/>
    </location>
</feature>
<dbReference type="AlphaFoldDB" id="A0A7J7JU48"/>
<feature type="region of interest" description="Disordered" evidence="1">
    <location>
        <begin position="55"/>
        <end position="121"/>
    </location>
</feature>
<organism evidence="2 3">
    <name type="scientific">Bugula neritina</name>
    <name type="common">Brown bryozoan</name>
    <name type="synonym">Sertularia neritina</name>
    <dbReference type="NCBI Taxonomy" id="10212"/>
    <lineage>
        <taxon>Eukaryota</taxon>
        <taxon>Metazoa</taxon>
        <taxon>Spiralia</taxon>
        <taxon>Lophotrochozoa</taxon>
        <taxon>Bryozoa</taxon>
        <taxon>Gymnolaemata</taxon>
        <taxon>Cheilostomatida</taxon>
        <taxon>Flustrina</taxon>
        <taxon>Buguloidea</taxon>
        <taxon>Bugulidae</taxon>
        <taxon>Bugula</taxon>
    </lineage>
</organism>
<sequence>MKALCSRKYKPNRKCMFCTLLVLIIISLMLMLSADNTEFERNLLVFNDRNDVRTKRLKKSDDQSEASKELSGAQKSSITKSKNGNRTKSFALGNKSVKEAKPETGLTESIMSKSNSTRTKLPTSLKLITELTSDPNAPGEFGRGVTIDSTNLTGEAAIRYKKELN</sequence>
<evidence type="ECO:0000313" key="2">
    <source>
        <dbReference type="EMBL" id="KAF6029477.1"/>
    </source>
</evidence>
<proteinExistence type="predicted"/>
<dbReference type="EMBL" id="VXIV02001811">
    <property type="protein sequence ID" value="KAF6029477.1"/>
    <property type="molecule type" value="Genomic_DNA"/>
</dbReference>
<name>A0A7J7JU48_BUGNE</name>
<dbReference type="Proteomes" id="UP000593567">
    <property type="component" value="Unassembled WGS sequence"/>
</dbReference>
<gene>
    <name evidence="2" type="ORF">EB796_012164</name>
</gene>